<dbReference type="HOGENOM" id="CLU_2652470_0_0_6"/>
<dbReference type="InterPro" id="IPR005063">
    <property type="entry name" value="Transposase_27"/>
</dbReference>
<dbReference type="Pfam" id="PF03400">
    <property type="entry name" value="DDE_Tnp_IS1"/>
    <property type="match status" value="1"/>
</dbReference>
<dbReference type="GO" id="GO:0006313">
    <property type="term" value="P:DNA transposition"/>
    <property type="evidence" value="ECO:0007669"/>
    <property type="project" value="InterPro"/>
</dbReference>
<dbReference type="KEGG" id="sdz:Asd1617_05279"/>
<evidence type="ECO:0000313" key="2">
    <source>
        <dbReference type="Proteomes" id="UP000031647"/>
    </source>
</evidence>
<sequence length="76" mass="8581">MFFSSLTLMRPVSRALKSSPKRITSSPVAHADVALICELDEQWSFVGSKARQHWLWYAYNTKTGGVLAYTFGPRTD</sequence>
<protein>
    <submittedName>
        <fullName evidence="1">Transposase</fullName>
    </submittedName>
</protein>
<dbReference type="Proteomes" id="UP000031647">
    <property type="component" value="Chromosome"/>
</dbReference>
<dbReference type="AlphaFoldDB" id="A0A0A7A2H3"/>
<dbReference type="GO" id="GO:0003677">
    <property type="term" value="F:DNA binding"/>
    <property type="evidence" value="ECO:0007669"/>
    <property type="project" value="InterPro"/>
</dbReference>
<proteinExistence type="predicted"/>
<evidence type="ECO:0000313" key="1">
    <source>
        <dbReference type="EMBL" id="AHA68106.1"/>
    </source>
</evidence>
<dbReference type="PATRIC" id="fig|754093.4.peg.5145"/>
<reference evidence="1 2" key="1">
    <citation type="submission" date="2013-09" db="EMBL/GenBank/DDBJ databases">
        <title>Comparative genomics of Sd1617 to representative strains in evaluating its pathogenesis.</title>
        <authorList>
            <person name="Aksomboon Vongsawan A."/>
            <person name="Kapatral V."/>
            <person name="Vaisvil B."/>
            <person name="Serichantalergs O."/>
            <person name="Hale T.L."/>
            <person name="Mason C.J."/>
        </authorList>
    </citation>
    <scope>NUCLEOTIDE SEQUENCE [LARGE SCALE GENOMIC DNA]</scope>
    <source>
        <strain evidence="1 2">1617</strain>
    </source>
</reference>
<organism evidence="1 2">
    <name type="scientific">Shigella dysenteriae 1617</name>
    <dbReference type="NCBI Taxonomy" id="754093"/>
    <lineage>
        <taxon>Bacteria</taxon>
        <taxon>Pseudomonadati</taxon>
        <taxon>Pseudomonadota</taxon>
        <taxon>Gammaproteobacteria</taxon>
        <taxon>Enterobacterales</taxon>
        <taxon>Enterobacteriaceae</taxon>
        <taxon>Shigella</taxon>
    </lineage>
</organism>
<accession>A0A0A7A2H3</accession>
<dbReference type="GO" id="GO:0004803">
    <property type="term" value="F:transposase activity"/>
    <property type="evidence" value="ECO:0007669"/>
    <property type="project" value="InterPro"/>
</dbReference>
<name>A0A0A7A2H3_SHIDY</name>
<gene>
    <name evidence="1" type="ORF">Asd1617_05279</name>
</gene>
<dbReference type="EMBL" id="CP006736">
    <property type="protein sequence ID" value="AHA68106.1"/>
    <property type="molecule type" value="Genomic_DNA"/>
</dbReference>